<dbReference type="VEuPathDB" id="FungiDB:PSTT_12297"/>
<dbReference type="Proteomes" id="UP000239156">
    <property type="component" value="Unassembled WGS sequence"/>
</dbReference>
<evidence type="ECO:0000313" key="3">
    <source>
        <dbReference type="Proteomes" id="UP000239156"/>
    </source>
</evidence>
<evidence type="ECO:0000256" key="1">
    <source>
        <dbReference type="SAM" id="MobiDB-lite"/>
    </source>
</evidence>
<protein>
    <submittedName>
        <fullName evidence="2">Uncharacterized protein</fullName>
    </submittedName>
</protein>
<feature type="region of interest" description="Disordered" evidence="1">
    <location>
        <begin position="53"/>
        <end position="94"/>
    </location>
</feature>
<keyword evidence="3" id="KW-1185">Reference proteome</keyword>
<dbReference type="PANTHER" id="PTHR46579:SF1">
    <property type="entry name" value="F5_8 TYPE C DOMAIN-CONTAINING PROTEIN"/>
    <property type="match status" value="1"/>
</dbReference>
<gene>
    <name evidence="2" type="ORF">PSTT_12297</name>
</gene>
<dbReference type="AlphaFoldDB" id="A0A2S4UX20"/>
<dbReference type="EMBL" id="PKSL01000154">
    <property type="protein sequence ID" value="POW01705.1"/>
    <property type="molecule type" value="Genomic_DNA"/>
</dbReference>
<proteinExistence type="predicted"/>
<evidence type="ECO:0000313" key="2">
    <source>
        <dbReference type="EMBL" id="POW01705.1"/>
    </source>
</evidence>
<dbReference type="VEuPathDB" id="FungiDB:PSHT_03565"/>
<name>A0A2S4UX20_9BASI</name>
<comment type="caution">
    <text evidence="2">The sequence shown here is derived from an EMBL/GenBank/DDBJ whole genome shotgun (WGS) entry which is preliminary data.</text>
</comment>
<dbReference type="InterPro" id="IPR004242">
    <property type="entry name" value="Transposase_21"/>
</dbReference>
<dbReference type="PANTHER" id="PTHR46579">
    <property type="entry name" value="F5/8 TYPE C DOMAIN-CONTAINING PROTEIN-RELATED"/>
    <property type="match status" value="1"/>
</dbReference>
<reference evidence="2" key="1">
    <citation type="submission" date="2017-12" db="EMBL/GenBank/DDBJ databases">
        <title>Gene loss provides genomic basis for host adaptation in cereal stripe rust fungi.</title>
        <authorList>
            <person name="Xia C."/>
        </authorList>
    </citation>
    <scope>NUCLEOTIDE SEQUENCE [LARGE SCALE GENOMIC DNA]</scope>
    <source>
        <strain evidence="2">93-210</strain>
    </source>
</reference>
<organism evidence="2 3">
    <name type="scientific">Puccinia striiformis</name>
    <dbReference type="NCBI Taxonomy" id="27350"/>
    <lineage>
        <taxon>Eukaryota</taxon>
        <taxon>Fungi</taxon>
        <taxon>Dikarya</taxon>
        <taxon>Basidiomycota</taxon>
        <taxon>Pucciniomycotina</taxon>
        <taxon>Pucciniomycetes</taxon>
        <taxon>Pucciniales</taxon>
        <taxon>Pucciniaceae</taxon>
        <taxon>Puccinia</taxon>
    </lineage>
</organism>
<feature type="compositionally biased region" description="Low complexity" evidence="1">
    <location>
        <begin position="71"/>
        <end position="87"/>
    </location>
</feature>
<dbReference type="Pfam" id="PF02992">
    <property type="entry name" value="Transposase_21"/>
    <property type="match status" value="1"/>
</dbReference>
<sequence>MKLKICTCPECATQTTNLPSGQTIPGRWVHPSTCAKHWSHHYSSLDHLNDLDSALPAVSPRPRRSQKNNLPTTSPESSDTSDSTSDSESPDRKTQPESIKMIYYFIGWLGLMCGLNLNAYQRSYKDVRTITKQLGLDPQLESCTCCPKCFSLYEPEDAPEICTYRKSKKAQVCGESLFKSNIDPLVPHFQPTSRAVKRRDVPFKPFIPRLVYHTQTFDSWLNWFLNVPGIEDKINSWRQKVQSVNDNKIVDIQQSKAWKSFTIRTDRKLHSTELRLTFSLYIDWFNPFTNKLAGRQASLGVVALTCMDLSPHSRNKRENIFIAGMIPAPKEPDMTTISHVLAPLVDELLLLNTGTFVKTPQFPDGRRLSVHLGALIGDIVATHKIAGFASHSAKFFCSWCKCQKPNIENMQFGPRRKRRETRLQASQWKSATTLAEKTRLLKRYGTRWSELNRLPYWDPVKNVTLSIMHNWYEGVLQHHWRVRWAFEPDPPKHTTHDDQLDDWEADSEKSDASFNFQDTALTHIRKAIINIIVPRRVTQVPPNLGDPKHGKLKASEWHSLFATYLSLSLIDYFFENSARCTTGAQENMLLNFSSLVLCTNIVSLKSVCDADCNKLSEAYGLYTETSKLVFDSPKIVPNHHYALHLSDQLKWWGPLSNVSEFSGERINGILQQIKTNSIIGQLEGTVLREFCQVQRLQSRISGWPPQDKDISSKPKPKKLVQVHLTIYSAMLQKLQYEDATLRHYTDVPHPEDSHILSRYVIEEEALETSTGIYVSKSKPNRLVAYHKEGQTRYGWVTHVYRLPEYEGRLLVVVKLLADVSLENRMEVCDNFRHALNDLELKVVREENSYEMLDPGELRAVCAYRLLPAWTFSHHQPLVVL</sequence>
<accession>A0A2S4UX20</accession>